<protein>
    <submittedName>
        <fullName evidence="1">Uncharacterized protein</fullName>
    </submittedName>
</protein>
<dbReference type="GeneID" id="30523248"/>
<evidence type="ECO:0000313" key="1">
    <source>
        <dbReference type="EMBL" id="SHO33355.1"/>
    </source>
</evidence>
<dbReference type="RefSeq" id="YP_009329227.1">
    <property type="nucleotide sequence ID" value="NC_032108.1"/>
</dbReference>
<dbReference type="KEGG" id="vg:30523248"/>
<evidence type="ECO:0000313" key="2">
    <source>
        <dbReference type="Proteomes" id="UP000201465"/>
    </source>
</evidence>
<keyword evidence="2" id="KW-1185">Reference proteome</keyword>
<dbReference type="Proteomes" id="UP000201465">
    <property type="component" value="Segment"/>
</dbReference>
<reference evidence="1 2" key="1">
    <citation type="submission" date="2016-11" db="EMBL/GenBank/DDBJ databases">
        <authorList>
            <consortium name="Urmite Genomes"/>
        </authorList>
    </citation>
    <scope>NUCLEOTIDE SEQUENCE [LARGE SCALE GENOMIC DNA]</scope>
    <source>
        <strain evidence="1 2">A11</strain>
    </source>
</reference>
<sequence length="150" mass="17479">MLRKSHGIASWVLNFNDALSTKIIVGKIMKRLDEIRSLTEVIDPTEIQAIKDASVIHIPGVTRKDELETFISVRELMRRKKGAFRSPHIYLCLEKRDGICYMSIIEDSFRLGDLVEIKHVRYELDREQVSLLLYKLSRHGILSLNSWSRR</sequence>
<accession>A0A1M7XUI6</accession>
<dbReference type="EMBL" id="LT671577">
    <property type="protein sequence ID" value="SHO33355.1"/>
    <property type="molecule type" value="Genomic_DNA"/>
</dbReference>
<name>A0A1M7XUI6_9VIRU</name>
<organism evidence="1 2">
    <name type="scientific">Cedratvirus A11</name>
    <dbReference type="NCBI Taxonomy" id="1903266"/>
    <lineage>
        <taxon>Viruses</taxon>
        <taxon>Pithoviruses</taxon>
        <taxon>Orthocedratvirinae</taxon>
        <taxon>Alphacedratvirus</taxon>
        <taxon>Alphacedratvirus aljazairmassiliense</taxon>
    </lineage>
</organism>
<proteinExistence type="predicted"/>
<gene>
    <name evidence="1" type="ORF">BQ3484_287</name>
</gene>